<proteinExistence type="predicted"/>
<dbReference type="AlphaFoldDB" id="A0A1M7ZE14"/>
<feature type="chain" id="PRO_5012025927" description="Calx-beta domain-containing protein" evidence="1">
    <location>
        <begin position="22"/>
        <end position="278"/>
    </location>
</feature>
<evidence type="ECO:0000313" key="2">
    <source>
        <dbReference type="EMBL" id="SHO63130.1"/>
    </source>
</evidence>
<evidence type="ECO:0008006" key="4">
    <source>
        <dbReference type="Google" id="ProtNLM"/>
    </source>
</evidence>
<reference evidence="3" key="1">
    <citation type="submission" date="2016-12" db="EMBL/GenBank/DDBJ databases">
        <authorList>
            <person name="Varghese N."/>
            <person name="Submissions S."/>
        </authorList>
    </citation>
    <scope>NUCLEOTIDE SEQUENCE [LARGE SCALE GENOMIC DNA]</scope>
    <source>
        <strain evidence="3">DSM 25035</strain>
    </source>
</reference>
<keyword evidence="3" id="KW-1185">Reference proteome</keyword>
<keyword evidence="1" id="KW-0732">Signal</keyword>
<dbReference type="InterPro" id="IPR038081">
    <property type="entry name" value="CalX-like_sf"/>
</dbReference>
<evidence type="ECO:0000256" key="1">
    <source>
        <dbReference type="SAM" id="SignalP"/>
    </source>
</evidence>
<organism evidence="2 3">
    <name type="scientific">Algoriphagus zhangzhouensis</name>
    <dbReference type="NCBI Taxonomy" id="1073327"/>
    <lineage>
        <taxon>Bacteria</taxon>
        <taxon>Pseudomonadati</taxon>
        <taxon>Bacteroidota</taxon>
        <taxon>Cytophagia</taxon>
        <taxon>Cytophagales</taxon>
        <taxon>Cyclobacteriaceae</taxon>
        <taxon>Algoriphagus</taxon>
    </lineage>
</organism>
<dbReference type="STRING" id="1073327.SAMN04488108_2546"/>
<dbReference type="PROSITE" id="PS51257">
    <property type="entry name" value="PROKAR_LIPOPROTEIN"/>
    <property type="match status" value="1"/>
</dbReference>
<feature type="signal peptide" evidence="1">
    <location>
        <begin position="1"/>
        <end position="21"/>
    </location>
</feature>
<name>A0A1M7ZE14_9BACT</name>
<dbReference type="EMBL" id="FRXN01000003">
    <property type="protein sequence ID" value="SHO63130.1"/>
    <property type="molecule type" value="Genomic_DNA"/>
</dbReference>
<sequence>MKINKIYSFVAVLFTVLTATACFDDPGTDTFYDGNQVEFQDANLPNGLTTTQVRRNATQTDVVEIQVNRVSSNASSPISVTIGVDTESSTAVQGVHVDFTGTTVTIPAGEWVATFPVTVLTGNIDPSEAPVLEMTIDSATGATVSTNYAALSLNISVICESNISAASDTWTATSESRFGTFTAQVTVEPVDGAVGEYVVSDISAGLYAAFGYGTTQQAIYGDNCNVLTFLRPGQREFNISAPSVEPLEGSFDPDTNTLVLYWSDPNNSINGKTTLVKN</sequence>
<protein>
    <recommendedName>
        <fullName evidence="4">Calx-beta domain-containing protein</fullName>
    </recommendedName>
</protein>
<gene>
    <name evidence="2" type="ORF">SAMN04488108_2546</name>
</gene>
<dbReference type="RefSeq" id="WP_134204460.1">
    <property type="nucleotide sequence ID" value="NZ_FRXN01000003.1"/>
</dbReference>
<accession>A0A1M7ZE14</accession>
<dbReference type="Gene3D" id="2.60.40.2030">
    <property type="match status" value="1"/>
</dbReference>
<evidence type="ECO:0000313" key="3">
    <source>
        <dbReference type="Proteomes" id="UP000184609"/>
    </source>
</evidence>
<dbReference type="Proteomes" id="UP000184609">
    <property type="component" value="Unassembled WGS sequence"/>
</dbReference>
<dbReference type="OrthoDB" id="820155at2"/>